<dbReference type="FunFam" id="3.40.50.300:FF:000006">
    <property type="entry name" value="DNA-binding transcriptional regulator NtrC"/>
    <property type="match status" value="1"/>
</dbReference>
<dbReference type="InterPro" id="IPR004108">
    <property type="entry name" value="Fe_hydrogenase_lsu_C"/>
</dbReference>
<feature type="domain" description="4Fe-4S ferredoxin-type" evidence="12">
    <location>
        <begin position="35"/>
        <end position="64"/>
    </location>
</feature>
<dbReference type="InterPro" id="IPR017896">
    <property type="entry name" value="4Fe4S_Fe-S-bd"/>
</dbReference>
<dbReference type="GO" id="GO:0003677">
    <property type="term" value="F:DNA binding"/>
    <property type="evidence" value="ECO:0007669"/>
    <property type="project" value="UniProtKB-KW"/>
</dbReference>
<dbReference type="Gene3D" id="3.40.50.300">
    <property type="entry name" value="P-loop containing nucleotide triphosphate hydrolases"/>
    <property type="match status" value="1"/>
</dbReference>
<dbReference type="GO" id="GO:0006355">
    <property type="term" value="P:regulation of DNA-templated transcription"/>
    <property type="evidence" value="ECO:0007669"/>
    <property type="project" value="InterPro"/>
</dbReference>
<evidence type="ECO:0000256" key="1">
    <source>
        <dbReference type="ARBA" id="ARBA00022485"/>
    </source>
</evidence>
<evidence type="ECO:0000256" key="8">
    <source>
        <dbReference type="ARBA" id="ARBA00029500"/>
    </source>
</evidence>
<dbReference type="SUPFAM" id="SSF53920">
    <property type="entry name" value="Fe-only hydrogenase"/>
    <property type="match status" value="1"/>
</dbReference>
<dbReference type="Gene3D" id="1.10.8.60">
    <property type="match status" value="1"/>
</dbReference>
<dbReference type="Gene3D" id="3.30.70.20">
    <property type="match status" value="1"/>
</dbReference>
<evidence type="ECO:0000259" key="12">
    <source>
        <dbReference type="PROSITE" id="PS51379"/>
    </source>
</evidence>
<evidence type="ECO:0000259" key="13">
    <source>
        <dbReference type="PROSITE" id="PS51656"/>
    </source>
</evidence>
<evidence type="ECO:0000259" key="9">
    <source>
        <dbReference type="PROSITE" id="PS50045"/>
    </source>
</evidence>
<dbReference type="Gene3D" id="3.40.950.10">
    <property type="entry name" value="Fe-only Hydrogenase (Larger Subunit), Chain L, domain 3"/>
    <property type="match status" value="1"/>
</dbReference>
<feature type="domain" description="PAS" evidence="10">
    <location>
        <begin position="423"/>
        <end position="471"/>
    </location>
</feature>
<accession>A0A8A7KC45</accession>
<dbReference type="SMART" id="SM00091">
    <property type="entry name" value="PAS"/>
    <property type="match status" value="1"/>
</dbReference>
<dbReference type="InterPro" id="IPR009016">
    <property type="entry name" value="Fe_hydrogenase"/>
</dbReference>
<evidence type="ECO:0000259" key="11">
    <source>
        <dbReference type="PROSITE" id="PS50113"/>
    </source>
</evidence>
<keyword evidence="2" id="KW-0479">Metal-binding</keyword>
<dbReference type="SMART" id="SM00382">
    <property type="entry name" value="AAA"/>
    <property type="match status" value="1"/>
</dbReference>
<dbReference type="GO" id="GO:0046872">
    <property type="term" value="F:metal ion binding"/>
    <property type="evidence" value="ECO:0007669"/>
    <property type="project" value="UniProtKB-KW"/>
</dbReference>
<dbReference type="PROSITE" id="PS51379">
    <property type="entry name" value="4FE4S_FER_2"/>
    <property type="match status" value="2"/>
</dbReference>
<dbReference type="InterPro" id="IPR058031">
    <property type="entry name" value="AAA_lid_NorR"/>
</dbReference>
<dbReference type="CDD" id="cd00130">
    <property type="entry name" value="PAS"/>
    <property type="match status" value="1"/>
</dbReference>
<feature type="domain" description="4Fe-4S ferredoxin-type" evidence="12">
    <location>
        <begin position="6"/>
        <end position="34"/>
    </location>
</feature>
<dbReference type="GO" id="GO:0005524">
    <property type="term" value="F:ATP binding"/>
    <property type="evidence" value="ECO:0007669"/>
    <property type="project" value="UniProtKB-KW"/>
</dbReference>
<dbReference type="SUPFAM" id="SSF55785">
    <property type="entry name" value="PYP-like sensor domain (PAS domain)"/>
    <property type="match status" value="1"/>
</dbReference>
<keyword evidence="6" id="KW-0408">Iron</keyword>
<dbReference type="PROSITE" id="PS00675">
    <property type="entry name" value="SIGMA54_INTERACT_1"/>
    <property type="match status" value="1"/>
</dbReference>
<dbReference type="InterPro" id="IPR000014">
    <property type="entry name" value="PAS"/>
</dbReference>
<dbReference type="Pfam" id="PF02906">
    <property type="entry name" value="Fe_hyd_lg_C"/>
    <property type="match status" value="1"/>
</dbReference>
<dbReference type="Pfam" id="PF00158">
    <property type="entry name" value="Sigma54_activat"/>
    <property type="match status" value="1"/>
</dbReference>
<dbReference type="InterPro" id="IPR000700">
    <property type="entry name" value="PAS-assoc_C"/>
</dbReference>
<dbReference type="Pfam" id="PF13237">
    <property type="entry name" value="Fer4_10"/>
    <property type="match status" value="1"/>
</dbReference>
<dbReference type="InterPro" id="IPR030828">
    <property type="entry name" value="HTH_TyrR"/>
</dbReference>
<dbReference type="GO" id="GO:0051539">
    <property type="term" value="F:4 iron, 4 sulfur cluster binding"/>
    <property type="evidence" value="ECO:0007669"/>
    <property type="project" value="UniProtKB-KW"/>
</dbReference>
<evidence type="ECO:0000256" key="5">
    <source>
        <dbReference type="ARBA" id="ARBA00022840"/>
    </source>
</evidence>
<name>A0A8A7KC45_9FIRM</name>
<gene>
    <name evidence="14" type="ORF">GM661_14150</name>
</gene>
<sequence length="873" mass="98275">MADPVNLIRTIEDRCHECYACVRNCPAKAVRVKDGQAEVLGDRCIHCGNCVRVCSQGAKKVRDETAEVRKLLAAGERVIAGIAPSFPSYEVEGVFTADDWIAMLYSIGFAEVYEVAWGAQLIIEEYSKLLKTKADKPLISSACPVIVNLIQKHYPQLVENLVPIVSPMMALYRYIKLIEGPDAKVVMIGPCLAKKGEFNDLKDCFVLTFSEINSLKGFKVPESKEKDLDTAVSRVIQPTDEARALPLAGGLLTAVSSNYDRSINSFLKVEGSQKVFELFNSLLDKEISPEFVDILFCDGCINGVDLAQGNYFKKERAVDDYINNQALDRTGVYSWDKIGLLDLSTSFQIDYKELDQPLEKEIWRILAQTGKYDESDLLDCGACGYSSCREKAVAVYQGLAEVEMCLPYLLSEKRTEIKRVQELNRELDTLINTSYDGMIMVNKKGEIERVNEAYLSLLGLSKEEILHKNVLQLEEERYIYPSVSRLCLREKREITLIQNTKNGQRLLTTGSPLLDNAGDVLHVVANTRNLSELNKLNESSNEKEKLREYLQGDINHDNDDNLGHIIANSVIMENILNLARKISNTDSSVLLMGESGVGKEVIARYIHEQSQARDVLVKINCAAIPESLLESELFGYETGAFSGAKREGKQGLIEKADGGTLFLDEIGEMPLNMQAKLLQVLQEHSLTRIGGIEAIKVDFRLITATNKNLKEMVEKNCFREDLYYRLNVVPITIPPLRKRPEDILALVRYFLNLFNNKYGKDIKLNDDLSELLLDYDWPGNVREVANLLERVVVTADGGLIDKDFLERFIEFERINSDTEVEIKGIIPLQDAVSQLEKKLLILAREKGKTTYDMAEMLGVNQSTIVRKLKKYFS</sequence>
<dbReference type="InterPro" id="IPR002078">
    <property type="entry name" value="Sigma_54_int"/>
</dbReference>
<dbReference type="PROSITE" id="PS50113">
    <property type="entry name" value="PAC"/>
    <property type="match status" value="1"/>
</dbReference>
<organism evidence="14 15">
    <name type="scientific">Iocasia fonsfrigidae</name>
    <dbReference type="NCBI Taxonomy" id="2682810"/>
    <lineage>
        <taxon>Bacteria</taxon>
        <taxon>Bacillati</taxon>
        <taxon>Bacillota</taxon>
        <taxon>Clostridia</taxon>
        <taxon>Halanaerobiales</taxon>
        <taxon>Halanaerobiaceae</taxon>
        <taxon>Iocasia</taxon>
    </lineage>
</organism>
<dbReference type="Proteomes" id="UP000665020">
    <property type="component" value="Chromosome"/>
</dbReference>
<evidence type="ECO:0000256" key="3">
    <source>
        <dbReference type="ARBA" id="ARBA00022741"/>
    </source>
</evidence>
<dbReference type="InterPro" id="IPR007202">
    <property type="entry name" value="4Fe-4S_dom"/>
</dbReference>
<dbReference type="Pfam" id="PF13426">
    <property type="entry name" value="PAS_9"/>
    <property type="match status" value="1"/>
</dbReference>
<dbReference type="PANTHER" id="PTHR32071:SF57">
    <property type="entry name" value="C4-DICARBOXYLATE TRANSPORT TRANSCRIPTIONAL REGULATORY PROTEIN DCTD"/>
    <property type="match status" value="1"/>
</dbReference>
<keyword evidence="7" id="KW-0411">Iron-sulfur</keyword>
<dbReference type="KEGG" id="ifn:GM661_14150"/>
<dbReference type="NCBIfam" id="TIGR00229">
    <property type="entry name" value="sensory_box"/>
    <property type="match status" value="1"/>
</dbReference>
<evidence type="ECO:0000259" key="10">
    <source>
        <dbReference type="PROSITE" id="PS50112"/>
    </source>
</evidence>
<dbReference type="AlphaFoldDB" id="A0A8A7KC45"/>
<dbReference type="PROSITE" id="PS00198">
    <property type="entry name" value="4FE4S_FER_1"/>
    <property type="match status" value="1"/>
</dbReference>
<keyword evidence="4" id="KW-0058">Aromatic hydrocarbons catabolism</keyword>
<dbReference type="SUPFAM" id="SSF46689">
    <property type="entry name" value="Homeodomain-like"/>
    <property type="match status" value="1"/>
</dbReference>
<dbReference type="InterPro" id="IPR027417">
    <property type="entry name" value="P-loop_NTPase"/>
</dbReference>
<feature type="domain" description="PAC" evidence="11">
    <location>
        <begin position="490"/>
        <end position="542"/>
    </location>
</feature>
<keyword evidence="15" id="KW-1185">Reference proteome</keyword>
<evidence type="ECO:0000256" key="2">
    <source>
        <dbReference type="ARBA" id="ARBA00022723"/>
    </source>
</evidence>
<feature type="domain" description="4Fe-4S" evidence="13">
    <location>
        <begin position="361"/>
        <end position="423"/>
    </location>
</feature>
<dbReference type="InterPro" id="IPR009057">
    <property type="entry name" value="Homeodomain-like_sf"/>
</dbReference>
<dbReference type="PROSITE" id="PS50045">
    <property type="entry name" value="SIGMA54_INTERACT_4"/>
    <property type="match status" value="1"/>
</dbReference>
<dbReference type="Gene3D" id="1.10.10.60">
    <property type="entry name" value="Homeodomain-like"/>
    <property type="match status" value="1"/>
</dbReference>
<dbReference type="Gene3D" id="3.30.450.20">
    <property type="entry name" value="PAS domain"/>
    <property type="match status" value="1"/>
</dbReference>
<dbReference type="PROSITE" id="PS00676">
    <property type="entry name" value="SIGMA54_INTERACT_2"/>
    <property type="match status" value="1"/>
</dbReference>
<dbReference type="Pfam" id="PF18024">
    <property type="entry name" value="HTH_50"/>
    <property type="match status" value="1"/>
</dbReference>
<feature type="domain" description="Sigma-54 factor interaction" evidence="9">
    <location>
        <begin position="565"/>
        <end position="793"/>
    </location>
</feature>
<evidence type="ECO:0000256" key="6">
    <source>
        <dbReference type="ARBA" id="ARBA00023004"/>
    </source>
</evidence>
<dbReference type="InterPro" id="IPR035965">
    <property type="entry name" value="PAS-like_dom_sf"/>
</dbReference>
<keyword evidence="1" id="KW-0004">4Fe-4S</keyword>
<dbReference type="InterPro" id="IPR017900">
    <property type="entry name" value="4Fe4S_Fe_S_CS"/>
</dbReference>
<evidence type="ECO:0000313" key="15">
    <source>
        <dbReference type="Proteomes" id="UP000665020"/>
    </source>
</evidence>
<dbReference type="CDD" id="cd00009">
    <property type="entry name" value="AAA"/>
    <property type="match status" value="1"/>
</dbReference>
<evidence type="ECO:0000313" key="14">
    <source>
        <dbReference type="EMBL" id="QTL99021.1"/>
    </source>
</evidence>
<dbReference type="EMBL" id="CP046640">
    <property type="protein sequence ID" value="QTL99021.1"/>
    <property type="molecule type" value="Genomic_DNA"/>
</dbReference>
<dbReference type="InterPro" id="IPR003593">
    <property type="entry name" value="AAA+_ATPase"/>
</dbReference>
<dbReference type="InterPro" id="IPR025943">
    <property type="entry name" value="Sigma_54_int_dom_ATP-bd_2"/>
</dbReference>
<dbReference type="SUPFAM" id="SSF54862">
    <property type="entry name" value="4Fe-4S ferredoxins"/>
    <property type="match status" value="1"/>
</dbReference>
<keyword evidence="3" id="KW-0547">Nucleotide-binding</keyword>
<evidence type="ECO:0000256" key="4">
    <source>
        <dbReference type="ARBA" id="ARBA00022797"/>
    </source>
</evidence>
<dbReference type="InterPro" id="IPR025662">
    <property type="entry name" value="Sigma_54_int_dom_ATP-bd_1"/>
</dbReference>
<dbReference type="Pfam" id="PF04060">
    <property type="entry name" value="FeS"/>
    <property type="match status" value="1"/>
</dbReference>
<proteinExistence type="predicted"/>
<protein>
    <recommendedName>
        <fullName evidence="8">HTH-type transcriptional regulatory protein TyrR</fullName>
    </recommendedName>
</protein>
<evidence type="ECO:0000256" key="7">
    <source>
        <dbReference type="ARBA" id="ARBA00023014"/>
    </source>
</evidence>
<dbReference type="PANTHER" id="PTHR32071">
    <property type="entry name" value="TRANSCRIPTIONAL REGULATORY PROTEIN"/>
    <property type="match status" value="1"/>
</dbReference>
<dbReference type="SUPFAM" id="SSF52540">
    <property type="entry name" value="P-loop containing nucleoside triphosphate hydrolases"/>
    <property type="match status" value="1"/>
</dbReference>
<reference evidence="14" key="1">
    <citation type="submission" date="2019-12" db="EMBL/GenBank/DDBJ databases">
        <authorList>
            <person name="zhang j."/>
            <person name="sun C.M."/>
        </authorList>
    </citation>
    <scope>NUCLEOTIDE SEQUENCE</scope>
    <source>
        <strain evidence="14">NS-1</strain>
    </source>
</reference>
<dbReference type="RefSeq" id="WP_230867416.1">
    <property type="nucleotide sequence ID" value="NZ_CP046640.1"/>
</dbReference>
<dbReference type="Pfam" id="PF25601">
    <property type="entry name" value="AAA_lid_14"/>
    <property type="match status" value="1"/>
</dbReference>
<keyword evidence="5" id="KW-0067">ATP-binding</keyword>
<dbReference type="PROSITE" id="PS51656">
    <property type="entry name" value="4FE4S"/>
    <property type="match status" value="1"/>
</dbReference>
<dbReference type="PROSITE" id="PS50112">
    <property type="entry name" value="PAS"/>
    <property type="match status" value="1"/>
</dbReference>
<dbReference type="Gene3D" id="1.10.15.40">
    <property type="entry name" value="Electron transport complex subunit B, putative Fe-S cluster"/>
    <property type="match status" value="1"/>
</dbReference>